<dbReference type="EMBL" id="CABIJS010000122">
    <property type="protein sequence ID" value="VUZ43806.1"/>
    <property type="molecule type" value="Genomic_DNA"/>
</dbReference>
<proteinExistence type="predicted"/>
<evidence type="ECO:0008006" key="3">
    <source>
        <dbReference type="Google" id="ProtNLM"/>
    </source>
</evidence>
<organism evidence="1 2">
    <name type="scientific">Hymenolepis diminuta</name>
    <name type="common">Rat tapeworm</name>
    <dbReference type="NCBI Taxonomy" id="6216"/>
    <lineage>
        <taxon>Eukaryota</taxon>
        <taxon>Metazoa</taxon>
        <taxon>Spiralia</taxon>
        <taxon>Lophotrochozoa</taxon>
        <taxon>Platyhelminthes</taxon>
        <taxon>Cestoda</taxon>
        <taxon>Eucestoda</taxon>
        <taxon>Cyclophyllidea</taxon>
        <taxon>Hymenolepididae</taxon>
        <taxon>Hymenolepis</taxon>
    </lineage>
</organism>
<sequence length="216" mass="24870">MSVNSYFKSEGLIANTLHESAKAFSKQHLRSRNCRFIKLIANNLDSSISFSEWKRILTLNFKSIAKNSFYIRITRQSDARFCAIASISTLEDAQLLISHLNRRRIGNRRIYFNFLTSVDQNYPHKQNVSNRIQSKIEETVFRPPVNIVPKGTQNKCGDNTDSSPAHIQSENTLKIKNPIHFELLSNDQRENVQEFNQENLPSVHITLAELHSNVLK</sequence>
<keyword evidence="2" id="KW-1185">Reference proteome</keyword>
<dbReference type="SUPFAM" id="SSF54928">
    <property type="entry name" value="RNA-binding domain, RBD"/>
    <property type="match status" value="1"/>
</dbReference>
<protein>
    <recommendedName>
        <fullName evidence="3">RRM domain-containing protein</fullName>
    </recommendedName>
</protein>
<feature type="non-terminal residue" evidence="1">
    <location>
        <position position="216"/>
    </location>
</feature>
<accession>A0A564Y9E7</accession>
<name>A0A564Y9E7_HYMDI</name>
<gene>
    <name evidence="1" type="ORF">WMSIL1_LOCUS4142</name>
</gene>
<reference evidence="1 2" key="1">
    <citation type="submission" date="2019-07" db="EMBL/GenBank/DDBJ databases">
        <authorList>
            <person name="Jastrzebski P J."/>
            <person name="Paukszto L."/>
            <person name="Jastrzebski P J."/>
        </authorList>
    </citation>
    <scope>NUCLEOTIDE SEQUENCE [LARGE SCALE GENOMIC DNA]</scope>
    <source>
        <strain evidence="1 2">WMS-il1</strain>
    </source>
</reference>
<dbReference type="Proteomes" id="UP000321570">
    <property type="component" value="Unassembled WGS sequence"/>
</dbReference>
<dbReference type="GO" id="GO:0003676">
    <property type="term" value="F:nucleic acid binding"/>
    <property type="evidence" value="ECO:0007669"/>
    <property type="project" value="InterPro"/>
</dbReference>
<dbReference type="Gene3D" id="3.30.70.330">
    <property type="match status" value="1"/>
</dbReference>
<dbReference type="InterPro" id="IPR012677">
    <property type="entry name" value="Nucleotide-bd_a/b_plait_sf"/>
</dbReference>
<evidence type="ECO:0000313" key="1">
    <source>
        <dbReference type="EMBL" id="VUZ43806.1"/>
    </source>
</evidence>
<dbReference type="InterPro" id="IPR035979">
    <property type="entry name" value="RBD_domain_sf"/>
</dbReference>
<dbReference type="AlphaFoldDB" id="A0A564Y9E7"/>
<evidence type="ECO:0000313" key="2">
    <source>
        <dbReference type="Proteomes" id="UP000321570"/>
    </source>
</evidence>